<keyword evidence="3" id="KW-0808">Transferase</keyword>
<evidence type="ECO:0000256" key="5">
    <source>
        <dbReference type="ARBA" id="ARBA00022777"/>
    </source>
</evidence>
<dbReference type="Pfam" id="PF08543">
    <property type="entry name" value="Phos_pyr_kin"/>
    <property type="match status" value="1"/>
</dbReference>
<gene>
    <name evidence="8" type="ORF">DFR45_10966</name>
</gene>
<proteinExistence type="predicted"/>
<organism evidence="8 9">
    <name type="scientific">Extensimonas vulgaris</name>
    <dbReference type="NCBI Taxonomy" id="1031594"/>
    <lineage>
        <taxon>Bacteria</taxon>
        <taxon>Pseudomonadati</taxon>
        <taxon>Pseudomonadota</taxon>
        <taxon>Betaproteobacteria</taxon>
        <taxon>Burkholderiales</taxon>
        <taxon>Comamonadaceae</taxon>
        <taxon>Extensimonas</taxon>
    </lineage>
</organism>
<dbReference type="UniPathway" id="UPA00060">
    <property type="reaction ID" value="UER00138"/>
</dbReference>
<keyword evidence="4" id="KW-0547">Nucleotide-binding</keyword>
<keyword evidence="5 8" id="KW-0418">Kinase</keyword>
<dbReference type="InterPro" id="IPR013749">
    <property type="entry name" value="PM/HMP-P_kinase-1"/>
</dbReference>
<sequence length="290" mass="29919">MPSSVSSTPSARHASCSYVRVLSIAGSDSGGGAGIQADLKTFSALGCYGMTAITALTAQNTQGVRAIHGVPPEMLRAQIDAVVEDIGVDAVKIGMLHAPEVVRVVADALRRHRMPHVVLDPVMVATSGDRLMAEDTVAVLVAELFPLAEVITPNLDEAAWLLGRPLASAGALEGAAADLLALGAPAVLLKGGHLAGEFVIDWLATQDGLRQSFESPRIASQNVHGTGCTLSSALAAYLACGLALPQAVEQARAYVRGAIAAGAEVRTGHGHGPLNHGYAPLVQRVVPQER</sequence>
<dbReference type="RefSeq" id="WP_114483986.1">
    <property type="nucleotide sequence ID" value="NZ_QPJU01000009.1"/>
</dbReference>
<dbReference type="GO" id="GO:0005829">
    <property type="term" value="C:cytosol"/>
    <property type="evidence" value="ECO:0007669"/>
    <property type="project" value="TreeGrafter"/>
</dbReference>
<keyword evidence="9" id="KW-1185">Reference proteome</keyword>
<dbReference type="Gene3D" id="3.40.1190.20">
    <property type="match status" value="1"/>
</dbReference>
<protein>
    <recommendedName>
        <fullName evidence="2">hydroxymethylpyrimidine kinase</fullName>
        <ecNumber evidence="2">2.7.1.49</ecNumber>
    </recommendedName>
</protein>
<dbReference type="GO" id="GO:0008972">
    <property type="term" value="F:phosphomethylpyrimidine kinase activity"/>
    <property type="evidence" value="ECO:0007669"/>
    <property type="project" value="InterPro"/>
</dbReference>
<evidence type="ECO:0000313" key="9">
    <source>
        <dbReference type="Proteomes" id="UP000252174"/>
    </source>
</evidence>
<dbReference type="PANTHER" id="PTHR20858:SF17">
    <property type="entry name" value="HYDROXYMETHYLPYRIMIDINE_PHOSPHOMETHYLPYRIMIDINE KINASE THI20-RELATED"/>
    <property type="match status" value="1"/>
</dbReference>
<dbReference type="InterPro" id="IPR004399">
    <property type="entry name" value="HMP/HMP-P_kinase_dom"/>
</dbReference>
<evidence type="ECO:0000256" key="4">
    <source>
        <dbReference type="ARBA" id="ARBA00022741"/>
    </source>
</evidence>
<dbReference type="NCBIfam" id="TIGR00097">
    <property type="entry name" value="HMP-P_kinase"/>
    <property type="match status" value="1"/>
</dbReference>
<evidence type="ECO:0000256" key="1">
    <source>
        <dbReference type="ARBA" id="ARBA00004948"/>
    </source>
</evidence>
<dbReference type="GO" id="GO:0009228">
    <property type="term" value="P:thiamine biosynthetic process"/>
    <property type="evidence" value="ECO:0007669"/>
    <property type="project" value="InterPro"/>
</dbReference>
<dbReference type="SUPFAM" id="SSF53613">
    <property type="entry name" value="Ribokinase-like"/>
    <property type="match status" value="1"/>
</dbReference>
<dbReference type="InterPro" id="IPR029056">
    <property type="entry name" value="Ribokinase-like"/>
</dbReference>
<accession>A0A369AIY8</accession>
<evidence type="ECO:0000256" key="3">
    <source>
        <dbReference type="ARBA" id="ARBA00022679"/>
    </source>
</evidence>
<dbReference type="Proteomes" id="UP000252174">
    <property type="component" value="Unassembled WGS sequence"/>
</dbReference>
<evidence type="ECO:0000256" key="2">
    <source>
        <dbReference type="ARBA" id="ARBA00012135"/>
    </source>
</evidence>
<dbReference type="GO" id="GO:0008902">
    <property type="term" value="F:hydroxymethylpyrimidine kinase activity"/>
    <property type="evidence" value="ECO:0007669"/>
    <property type="project" value="UniProtKB-EC"/>
</dbReference>
<name>A0A369AIY8_9BURK</name>
<comment type="caution">
    <text evidence="8">The sequence shown here is derived from an EMBL/GenBank/DDBJ whole genome shotgun (WGS) entry which is preliminary data.</text>
</comment>
<dbReference type="CDD" id="cd01169">
    <property type="entry name" value="HMPP_kinase"/>
    <property type="match status" value="1"/>
</dbReference>
<dbReference type="GO" id="GO:0009229">
    <property type="term" value="P:thiamine diphosphate biosynthetic process"/>
    <property type="evidence" value="ECO:0007669"/>
    <property type="project" value="UniProtKB-UniPathway"/>
</dbReference>
<dbReference type="AlphaFoldDB" id="A0A369AIY8"/>
<evidence type="ECO:0000259" key="7">
    <source>
        <dbReference type="Pfam" id="PF08543"/>
    </source>
</evidence>
<keyword evidence="6" id="KW-0067">ATP-binding</keyword>
<feature type="domain" description="Pyridoxamine kinase/Phosphomethylpyrimidine kinase" evidence="7">
    <location>
        <begin position="28"/>
        <end position="275"/>
    </location>
</feature>
<dbReference type="OrthoDB" id="9810880at2"/>
<dbReference type="FunFam" id="3.40.1190.20:FF:000003">
    <property type="entry name" value="Phosphomethylpyrimidine kinase ThiD"/>
    <property type="match status" value="1"/>
</dbReference>
<evidence type="ECO:0000256" key="6">
    <source>
        <dbReference type="ARBA" id="ARBA00022840"/>
    </source>
</evidence>
<dbReference type="EC" id="2.7.1.49" evidence="2"/>
<evidence type="ECO:0000313" key="8">
    <source>
        <dbReference type="EMBL" id="RCX08246.1"/>
    </source>
</evidence>
<comment type="pathway">
    <text evidence="1">Cofactor biosynthesis; thiamine diphosphate biosynthesis.</text>
</comment>
<dbReference type="GO" id="GO:0005524">
    <property type="term" value="F:ATP binding"/>
    <property type="evidence" value="ECO:0007669"/>
    <property type="project" value="UniProtKB-KW"/>
</dbReference>
<dbReference type="EMBL" id="QPJU01000009">
    <property type="protein sequence ID" value="RCX08246.1"/>
    <property type="molecule type" value="Genomic_DNA"/>
</dbReference>
<dbReference type="PANTHER" id="PTHR20858">
    <property type="entry name" value="PHOSPHOMETHYLPYRIMIDINE KINASE"/>
    <property type="match status" value="1"/>
</dbReference>
<reference evidence="8 9" key="1">
    <citation type="submission" date="2018-07" db="EMBL/GenBank/DDBJ databases">
        <title>Genomic Encyclopedia of Type Strains, Phase IV (KMG-IV): sequencing the most valuable type-strain genomes for metagenomic binning, comparative biology and taxonomic classification.</title>
        <authorList>
            <person name="Goeker M."/>
        </authorList>
    </citation>
    <scope>NUCLEOTIDE SEQUENCE [LARGE SCALE GENOMIC DNA]</scope>
    <source>
        <strain evidence="8 9">DSM 100911</strain>
    </source>
</reference>